<accession>A0A0D2EKL9</accession>
<name>A0A0D2EKL9_9EURO</name>
<sequence length="557" mass="60212">MRFGHTSSCFVVNHFMAGYQGSTSSPDTVRQAAATERLKKVADSFRRPQSSSSAVSSETTTTMSRPLLLKGGTVIVHDAQDKAKGIKADLLVRGNKIAEISPNIKAPSEAEVVDCQDKIIAPGFIDTHRHMWNTALRGRHGDNLLQDYIVQGILQSSNYEPDDIFWGQLASCLECMNAGTTTVVDHSHLNYSEEAPKAAIAATAASGLRSVYGYCFNIRVDSWAPFTFNPSFIAPWALDTLEKLSQQAPFGDGRVTLGVAFDGWFLPKELLAPMFEKIKAMGIKHLTTHMTPGRPGMPSNVEVMDSYGVLTPHTVLSHANMLSPKDIDLIGKRNAHISSTPSLELQMAMGTPACFDSDRQALQACCSLGVDCHNVTLPSIPAEMRCALQASRGVENGKFLAAGKVPSKISRTVQEAYALGTIQGARAVGFEDQIGSLAVGKLADIIVFDALSPGMVCGAQYDPVTTIVMHSTPGDIVMTIVDGVVRKRDGKLGAVEVTPEARPYTTRGQLGWVDVVKPLLKSRDKILAKIEKTDLDTAKQIAMKLFGYDESRVVDSL</sequence>
<evidence type="ECO:0000313" key="4">
    <source>
        <dbReference type="EMBL" id="KIW48444.1"/>
    </source>
</evidence>
<organism evidence="4 5">
    <name type="scientific">Exophiala oligosperma</name>
    <dbReference type="NCBI Taxonomy" id="215243"/>
    <lineage>
        <taxon>Eukaryota</taxon>
        <taxon>Fungi</taxon>
        <taxon>Dikarya</taxon>
        <taxon>Ascomycota</taxon>
        <taxon>Pezizomycotina</taxon>
        <taxon>Eurotiomycetes</taxon>
        <taxon>Chaetothyriomycetidae</taxon>
        <taxon>Chaetothyriales</taxon>
        <taxon>Herpotrichiellaceae</taxon>
        <taxon>Exophiala</taxon>
    </lineage>
</organism>
<dbReference type="Proteomes" id="UP000053342">
    <property type="component" value="Unassembled WGS sequence"/>
</dbReference>
<feature type="region of interest" description="Disordered" evidence="2">
    <location>
        <begin position="40"/>
        <end position="62"/>
    </location>
</feature>
<dbReference type="SUPFAM" id="SSF51338">
    <property type="entry name" value="Composite domain of metallo-dependent hydrolases"/>
    <property type="match status" value="1"/>
</dbReference>
<dbReference type="Gene3D" id="2.30.40.10">
    <property type="entry name" value="Urease, subunit C, domain 1"/>
    <property type="match status" value="1"/>
</dbReference>
<dbReference type="GeneID" id="27353100"/>
<dbReference type="VEuPathDB" id="FungiDB:PV06_01026"/>
<dbReference type="EMBL" id="KN847332">
    <property type="protein sequence ID" value="KIW48444.1"/>
    <property type="molecule type" value="Genomic_DNA"/>
</dbReference>
<dbReference type="AlphaFoldDB" id="A0A0D2EKL9"/>
<dbReference type="GO" id="GO:0016810">
    <property type="term" value="F:hydrolase activity, acting on carbon-nitrogen (but not peptide) bonds"/>
    <property type="evidence" value="ECO:0007669"/>
    <property type="project" value="InterPro"/>
</dbReference>
<dbReference type="InterPro" id="IPR011059">
    <property type="entry name" value="Metal-dep_hydrolase_composite"/>
</dbReference>
<dbReference type="PANTHER" id="PTHR43794:SF11">
    <property type="entry name" value="AMIDOHYDROLASE-RELATED DOMAIN-CONTAINING PROTEIN"/>
    <property type="match status" value="1"/>
</dbReference>
<keyword evidence="5" id="KW-1185">Reference proteome</keyword>
<dbReference type="OrthoDB" id="194468at2759"/>
<gene>
    <name evidence="4" type="ORF">PV06_01026</name>
</gene>
<dbReference type="Gene3D" id="3.20.20.140">
    <property type="entry name" value="Metal-dependent hydrolases"/>
    <property type="match status" value="1"/>
</dbReference>
<feature type="compositionally biased region" description="Low complexity" evidence="2">
    <location>
        <begin position="50"/>
        <end position="62"/>
    </location>
</feature>
<dbReference type="Pfam" id="PF01979">
    <property type="entry name" value="Amidohydro_1"/>
    <property type="match status" value="1"/>
</dbReference>
<dbReference type="InterPro" id="IPR032466">
    <property type="entry name" value="Metal_Hydrolase"/>
</dbReference>
<dbReference type="PANTHER" id="PTHR43794">
    <property type="entry name" value="AMINOHYDROLASE SSNA-RELATED"/>
    <property type="match status" value="1"/>
</dbReference>
<dbReference type="SUPFAM" id="SSF51556">
    <property type="entry name" value="Metallo-dependent hydrolases"/>
    <property type="match status" value="1"/>
</dbReference>
<evidence type="ECO:0000256" key="1">
    <source>
        <dbReference type="ARBA" id="ARBA00022801"/>
    </source>
</evidence>
<evidence type="ECO:0000259" key="3">
    <source>
        <dbReference type="Pfam" id="PF01979"/>
    </source>
</evidence>
<proteinExistence type="predicted"/>
<dbReference type="STRING" id="215243.A0A0D2EKL9"/>
<feature type="domain" description="Amidohydrolase-related" evidence="3">
    <location>
        <begin position="119"/>
        <end position="485"/>
    </location>
</feature>
<evidence type="ECO:0000313" key="5">
    <source>
        <dbReference type="Proteomes" id="UP000053342"/>
    </source>
</evidence>
<dbReference type="InterPro" id="IPR006680">
    <property type="entry name" value="Amidohydro-rel"/>
</dbReference>
<reference evidence="4 5" key="1">
    <citation type="submission" date="2015-01" db="EMBL/GenBank/DDBJ databases">
        <title>The Genome Sequence of Exophiala oligosperma CBS72588.</title>
        <authorList>
            <consortium name="The Broad Institute Genomics Platform"/>
            <person name="Cuomo C."/>
            <person name="de Hoog S."/>
            <person name="Gorbushina A."/>
            <person name="Stielow B."/>
            <person name="Teixiera M."/>
            <person name="Abouelleil A."/>
            <person name="Chapman S.B."/>
            <person name="Priest M."/>
            <person name="Young S.K."/>
            <person name="Wortman J."/>
            <person name="Nusbaum C."/>
            <person name="Birren B."/>
        </authorList>
    </citation>
    <scope>NUCLEOTIDE SEQUENCE [LARGE SCALE GENOMIC DNA]</scope>
    <source>
        <strain evidence="4 5">CBS 72588</strain>
    </source>
</reference>
<keyword evidence="1" id="KW-0378">Hydrolase</keyword>
<evidence type="ECO:0000256" key="2">
    <source>
        <dbReference type="SAM" id="MobiDB-lite"/>
    </source>
</evidence>
<dbReference type="InterPro" id="IPR050287">
    <property type="entry name" value="MTA/SAH_deaminase"/>
</dbReference>
<protein>
    <recommendedName>
        <fullName evidence="3">Amidohydrolase-related domain-containing protein</fullName>
    </recommendedName>
</protein>
<dbReference type="RefSeq" id="XP_016268660.1">
    <property type="nucleotide sequence ID" value="XM_016401607.1"/>
</dbReference>